<protein>
    <submittedName>
        <fullName evidence="1">Uncharacterized protein</fullName>
    </submittedName>
</protein>
<evidence type="ECO:0000313" key="2">
    <source>
        <dbReference type="Proteomes" id="UP000808349"/>
    </source>
</evidence>
<reference evidence="1 2" key="1">
    <citation type="submission" date="2020-10" db="EMBL/GenBank/DDBJ databases">
        <title>Connecting structure to function with the recovery of over 1000 high-quality activated sludge metagenome-assembled genomes encoding full-length rRNA genes using long-read sequencing.</title>
        <authorList>
            <person name="Singleton C.M."/>
            <person name="Petriglieri F."/>
            <person name="Kristensen J.M."/>
            <person name="Kirkegaard R.H."/>
            <person name="Michaelsen T.Y."/>
            <person name="Andersen M.H."/>
            <person name="Karst S.M."/>
            <person name="Dueholm M.S."/>
            <person name="Nielsen P.H."/>
            <person name="Albertsen M."/>
        </authorList>
    </citation>
    <scope>NUCLEOTIDE SEQUENCE [LARGE SCALE GENOMIC DNA]</scope>
    <source>
        <strain evidence="1">Ribe_18-Q3-R11-54_BAT3C.373</strain>
    </source>
</reference>
<gene>
    <name evidence="1" type="ORF">IPO85_08075</name>
</gene>
<dbReference type="AlphaFoldDB" id="A0A9D7S978"/>
<sequence>MSRIKTETGWAQNDIATDLVTQVGYYLMLADDLAAGIKISKSNPEFACVPSAKIEIRPIKSKEIKTGYTYPNSQIN</sequence>
<comment type="caution">
    <text evidence="1">The sequence shown here is derived from an EMBL/GenBank/DDBJ whole genome shotgun (WGS) entry which is preliminary data.</text>
</comment>
<accession>A0A9D7S978</accession>
<proteinExistence type="predicted"/>
<organism evidence="1 2">
    <name type="scientific">Candidatus Defluviibacterium haderslevense</name>
    <dbReference type="NCBI Taxonomy" id="2981993"/>
    <lineage>
        <taxon>Bacteria</taxon>
        <taxon>Pseudomonadati</taxon>
        <taxon>Bacteroidota</taxon>
        <taxon>Saprospiria</taxon>
        <taxon>Saprospirales</taxon>
        <taxon>Saprospiraceae</taxon>
        <taxon>Candidatus Defluviibacterium</taxon>
    </lineage>
</organism>
<evidence type="ECO:0000313" key="1">
    <source>
        <dbReference type="EMBL" id="MBK9717457.1"/>
    </source>
</evidence>
<name>A0A9D7S978_9BACT</name>
<dbReference type="Proteomes" id="UP000808349">
    <property type="component" value="Unassembled WGS sequence"/>
</dbReference>
<dbReference type="EMBL" id="JADKFW010000004">
    <property type="protein sequence ID" value="MBK9717457.1"/>
    <property type="molecule type" value="Genomic_DNA"/>
</dbReference>